<gene>
    <name evidence="1" type="ORF">LVISKB_1185</name>
</gene>
<dbReference type="HOGENOM" id="CLU_3397112_0_0_9"/>
<protein>
    <submittedName>
        <fullName evidence="1">Uncharacterized protein</fullName>
    </submittedName>
</protein>
<accession>M5AEH5</accession>
<dbReference type="AlphaFoldDB" id="M5AEH5"/>
<reference evidence="1 2" key="1">
    <citation type="journal article" date="2013" name="PLoS ONE">
        <title>Genomic Analysis by Deep Sequencing of the Probiotic Lactobacillus brevis KB290 Harboring Nine Plasmids Reveals Genomic Stability.</title>
        <authorList>
            <person name="Fukao M."/>
            <person name="Oshima K."/>
            <person name="Morita H."/>
            <person name="Toh H."/>
            <person name="Suda W."/>
            <person name="Kim S.W."/>
            <person name="Suzuki S."/>
            <person name="Yakabe T."/>
            <person name="Hattori M."/>
            <person name="Yajima N."/>
        </authorList>
    </citation>
    <scope>NUCLEOTIDE SEQUENCE [LARGE SCALE GENOMIC DNA]</scope>
    <source>
        <strain evidence="1 2">KB290</strain>
    </source>
</reference>
<dbReference type="KEGG" id="lbk:LVISKB_1185"/>
<name>M5AEH5_LEVBR</name>
<dbReference type="EMBL" id="AP012167">
    <property type="protein sequence ID" value="BAN06820.1"/>
    <property type="molecule type" value="Genomic_DNA"/>
</dbReference>
<dbReference type="Proteomes" id="UP000012042">
    <property type="component" value="Chromosome"/>
</dbReference>
<evidence type="ECO:0000313" key="2">
    <source>
        <dbReference type="Proteomes" id="UP000012042"/>
    </source>
</evidence>
<organism evidence="1 2">
    <name type="scientific">Levilactobacillus brevis KB290</name>
    <dbReference type="NCBI Taxonomy" id="1001583"/>
    <lineage>
        <taxon>Bacteria</taxon>
        <taxon>Bacillati</taxon>
        <taxon>Bacillota</taxon>
        <taxon>Bacilli</taxon>
        <taxon>Lactobacillales</taxon>
        <taxon>Lactobacillaceae</taxon>
        <taxon>Levilactobacillus</taxon>
    </lineage>
</organism>
<proteinExistence type="predicted"/>
<sequence>MKKLLIALSTGLFVILLTPNMLVSADMIQSN</sequence>
<evidence type="ECO:0000313" key="1">
    <source>
        <dbReference type="EMBL" id="BAN06820.1"/>
    </source>
</evidence>